<keyword evidence="2" id="KW-0175">Coiled coil</keyword>
<dbReference type="PROSITE" id="PS50089">
    <property type="entry name" value="ZF_RING_2"/>
    <property type="match status" value="1"/>
</dbReference>
<evidence type="ECO:0000259" key="4">
    <source>
        <dbReference type="PROSITE" id="PS50089"/>
    </source>
</evidence>
<proteinExistence type="predicted"/>
<keyword evidence="1" id="KW-0862">Zinc</keyword>
<feature type="coiled-coil region" evidence="2">
    <location>
        <begin position="187"/>
        <end position="221"/>
    </location>
</feature>
<feature type="compositionally biased region" description="Low complexity" evidence="3">
    <location>
        <begin position="264"/>
        <end position="300"/>
    </location>
</feature>
<feature type="compositionally biased region" description="Low complexity" evidence="3">
    <location>
        <begin position="397"/>
        <end position="408"/>
    </location>
</feature>
<feature type="compositionally biased region" description="Pro residues" evidence="3">
    <location>
        <begin position="254"/>
        <end position="263"/>
    </location>
</feature>
<dbReference type="SMART" id="SM00184">
    <property type="entry name" value="RING"/>
    <property type="match status" value="1"/>
</dbReference>
<dbReference type="GO" id="GO:0008270">
    <property type="term" value="F:zinc ion binding"/>
    <property type="evidence" value="ECO:0007669"/>
    <property type="project" value="UniProtKB-KW"/>
</dbReference>
<gene>
    <name evidence="5" type="ORF">FA15DRAFT_603296</name>
</gene>
<dbReference type="InterPro" id="IPR013083">
    <property type="entry name" value="Znf_RING/FYVE/PHD"/>
</dbReference>
<feature type="domain" description="RING-type" evidence="4">
    <location>
        <begin position="10"/>
        <end position="56"/>
    </location>
</feature>
<evidence type="ECO:0000313" key="5">
    <source>
        <dbReference type="EMBL" id="TFK18438.1"/>
    </source>
</evidence>
<dbReference type="AlphaFoldDB" id="A0A5C3KEQ0"/>
<dbReference type="Gene3D" id="3.30.40.10">
    <property type="entry name" value="Zinc/RING finger domain, C3HC4 (zinc finger)"/>
    <property type="match status" value="1"/>
</dbReference>
<dbReference type="OrthoDB" id="6105938at2759"/>
<evidence type="ECO:0000256" key="1">
    <source>
        <dbReference type="PROSITE-ProRule" id="PRU00175"/>
    </source>
</evidence>
<organism evidence="5 6">
    <name type="scientific">Coprinopsis marcescibilis</name>
    <name type="common">Agaric fungus</name>
    <name type="synonym">Psathyrella marcescibilis</name>
    <dbReference type="NCBI Taxonomy" id="230819"/>
    <lineage>
        <taxon>Eukaryota</taxon>
        <taxon>Fungi</taxon>
        <taxon>Dikarya</taxon>
        <taxon>Basidiomycota</taxon>
        <taxon>Agaricomycotina</taxon>
        <taxon>Agaricomycetes</taxon>
        <taxon>Agaricomycetidae</taxon>
        <taxon>Agaricales</taxon>
        <taxon>Agaricineae</taxon>
        <taxon>Psathyrellaceae</taxon>
        <taxon>Coprinopsis</taxon>
    </lineage>
</organism>
<keyword evidence="6" id="KW-1185">Reference proteome</keyword>
<dbReference type="SUPFAM" id="SSF57850">
    <property type="entry name" value="RING/U-box"/>
    <property type="match status" value="1"/>
</dbReference>
<name>A0A5C3KEQ0_COPMA</name>
<dbReference type="InterPro" id="IPR001841">
    <property type="entry name" value="Znf_RING"/>
</dbReference>
<keyword evidence="1" id="KW-0863">Zinc-finger</keyword>
<dbReference type="EMBL" id="ML210401">
    <property type="protein sequence ID" value="TFK18438.1"/>
    <property type="molecule type" value="Genomic_DNA"/>
</dbReference>
<dbReference type="STRING" id="230819.A0A5C3KEQ0"/>
<feature type="compositionally biased region" description="Basic and acidic residues" evidence="3">
    <location>
        <begin position="384"/>
        <end position="396"/>
    </location>
</feature>
<reference evidence="5 6" key="1">
    <citation type="journal article" date="2019" name="Nat. Ecol. Evol.">
        <title>Megaphylogeny resolves global patterns of mushroom evolution.</title>
        <authorList>
            <person name="Varga T."/>
            <person name="Krizsan K."/>
            <person name="Foldi C."/>
            <person name="Dima B."/>
            <person name="Sanchez-Garcia M."/>
            <person name="Sanchez-Ramirez S."/>
            <person name="Szollosi G.J."/>
            <person name="Szarkandi J.G."/>
            <person name="Papp V."/>
            <person name="Albert L."/>
            <person name="Andreopoulos W."/>
            <person name="Angelini C."/>
            <person name="Antonin V."/>
            <person name="Barry K.W."/>
            <person name="Bougher N.L."/>
            <person name="Buchanan P."/>
            <person name="Buyck B."/>
            <person name="Bense V."/>
            <person name="Catcheside P."/>
            <person name="Chovatia M."/>
            <person name="Cooper J."/>
            <person name="Damon W."/>
            <person name="Desjardin D."/>
            <person name="Finy P."/>
            <person name="Geml J."/>
            <person name="Haridas S."/>
            <person name="Hughes K."/>
            <person name="Justo A."/>
            <person name="Karasinski D."/>
            <person name="Kautmanova I."/>
            <person name="Kiss B."/>
            <person name="Kocsube S."/>
            <person name="Kotiranta H."/>
            <person name="LaButti K.M."/>
            <person name="Lechner B.E."/>
            <person name="Liimatainen K."/>
            <person name="Lipzen A."/>
            <person name="Lukacs Z."/>
            <person name="Mihaltcheva S."/>
            <person name="Morgado L.N."/>
            <person name="Niskanen T."/>
            <person name="Noordeloos M.E."/>
            <person name="Ohm R.A."/>
            <person name="Ortiz-Santana B."/>
            <person name="Ovrebo C."/>
            <person name="Racz N."/>
            <person name="Riley R."/>
            <person name="Savchenko A."/>
            <person name="Shiryaev A."/>
            <person name="Soop K."/>
            <person name="Spirin V."/>
            <person name="Szebenyi C."/>
            <person name="Tomsovsky M."/>
            <person name="Tulloss R.E."/>
            <person name="Uehling J."/>
            <person name="Grigoriev I.V."/>
            <person name="Vagvolgyi C."/>
            <person name="Papp T."/>
            <person name="Martin F.M."/>
            <person name="Miettinen O."/>
            <person name="Hibbett D.S."/>
            <person name="Nagy L.G."/>
        </authorList>
    </citation>
    <scope>NUCLEOTIDE SEQUENCE [LARGE SCALE GENOMIC DNA]</scope>
    <source>
        <strain evidence="5 6">CBS 121175</strain>
    </source>
</reference>
<dbReference type="Proteomes" id="UP000307440">
    <property type="component" value="Unassembled WGS sequence"/>
</dbReference>
<evidence type="ECO:0000256" key="3">
    <source>
        <dbReference type="SAM" id="MobiDB-lite"/>
    </source>
</evidence>
<evidence type="ECO:0000313" key="6">
    <source>
        <dbReference type="Proteomes" id="UP000307440"/>
    </source>
</evidence>
<feature type="region of interest" description="Disordered" evidence="3">
    <location>
        <begin position="242"/>
        <end position="426"/>
    </location>
</feature>
<evidence type="ECO:0000256" key="2">
    <source>
        <dbReference type="SAM" id="Coils"/>
    </source>
</evidence>
<keyword evidence="1" id="KW-0479">Metal-binding</keyword>
<protein>
    <recommendedName>
        <fullName evidence="4">RING-type domain-containing protein</fullName>
    </recommendedName>
</protein>
<accession>A0A5C3KEQ0</accession>
<sequence>MLTLAHGCSCDVCAEEYGPHRLPHSIPCGHVLCASCCTSIVEKTSSRLAPACPFCREHFNGDSIRLIRMDFTTSGWSTPRRMPTIETSYGINSEVLARRTERLLSTTDGLSRTRLEARRLEDKVAKVAAKKCSVEEVSALHKELEDWLLAERDDQTPSLYLSAALLRAILMNHMAHSEASKNAKNSENHYKNKIADIEHSNDKLESELRRQRLQYTQKSQECQLLRAEISQLKGLASRLGVQPSQFPQTTPIVEEPPSPPTSPSPYSTQQTPVSRFHSRSASMSARPSTPAATPIAPSRSHTPGVSSASQSARSHTPSPRAPPPSSRSYTPAPMPSPPVAHVPRYSATPAPMHHSMRSYTPAAPLIPPKPRRLSQSSPGIMHRTMSEEKADAHERWLPPNLTNLSPPSRGFSSAAHAASRLRDLPM</sequence>
<feature type="compositionally biased region" description="Polar residues" evidence="3">
    <location>
        <begin position="301"/>
        <end position="310"/>
    </location>
</feature>